<evidence type="ECO:0000256" key="4">
    <source>
        <dbReference type="ARBA" id="ARBA00023134"/>
    </source>
</evidence>
<dbReference type="GO" id="GO:0005525">
    <property type="term" value="F:GTP binding"/>
    <property type="evidence" value="ECO:0007669"/>
    <property type="project" value="UniProtKB-KW"/>
</dbReference>
<dbReference type="Gene3D" id="3.40.50.300">
    <property type="entry name" value="P-loop containing nucleotide triphosphate hydrolases"/>
    <property type="match status" value="3"/>
</dbReference>
<feature type="region of interest" description="Disordered" evidence="7">
    <location>
        <begin position="699"/>
        <end position="724"/>
    </location>
</feature>
<comment type="similarity">
    <text evidence="1">Belongs to the TRAFAC class TrmE-Era-EngA-EngB-Septin-like GTPase superfamily. AIG1/Toc34/Toc159-like paraseptin GTPase family. IAN subfamily.</text>
</comment>
<keyword evidence="3 5" id="KW-0067">ATP-binding</keyword>
<dbReference type="InterPro" id="IPR008271">
    <property type="entry name" value="Ser/Thr_kinase_AS"/>
</dbReference>
<keyword evidence="6" id="KW-0175">Coiled coil</keyword>
<name>A0ABD1K0I8_9TELE</name>
<evidence type="ECO:0000256" key="6">
    <source>
        <dbReference type="SAM" id="Coils"/>
    </source>
</evidence>
<dbReference type="AlphaFoldDB" id="A0ABD1K0I8"/>
<evidence type="ECO:0000256" key="1">
    <source>
        <dbReference type="ARBA" id="ARBA00008535"/>
    </source>
</evidence>
<dbReference type="Proteomes" id="UP001591681">
    <property type="component" value="Unassembled WGS sequence"/>
</dbReference>
<dbReference type="PROSITE" id="PS50011">
    <property type="entry name" value="PROTEIN_KINASE_DOM"/>
    <property type="match status" value="1"/>
</dbReference>
<dbReference type="InterPro" id="IPR000719">
    <property type="entry name" value="Prot_kinase_dom"/>
</dbReference>
<proteinExistence type="inferred from homology"/>
<feature type="domain" description="AIG1-type G" evidence="9">
    <location>
        <begin position="512"/>
        <end position="712"/>
    </location>
</feature>
<dbReference type="CDD" id="cd14014">
    <property type="entry name" value="STKc_PknB_like"/>
    <property type="match status" value="1"/>
</dbReference>
<keyword evidence="4" id="KW-0342">GTP-binding</keyword>
<dbReference type="InterPro" id="IPR045058">
    <property type="entry name" value="GIMA/IAN/Toc"/>
</dbReference>
<dbReference type="SMART" id="SM00220">
    <property type="entry name" value="S_TKc"/>
    <property type="match status" value="1"/>
</dbReference>
<feature type="coiled-coil region" evidence="6">
    <location>
        <begin position="236"/>
        <end position="270"/>
    </location>
</feature>
<evidence type="ECO:0008006" key="12">
    <source>
        <dbReference type="Google" id="ProtNLM"/>
    </source>
</evidence>
<dbReference type="Pfam" id="PF04548">
    <property type="entry name" value="AIG1"/>
    <property type="match status" value="3"/>
</dbReference>
<dbReference type="GO" id="GO:0005524">
    <property type="term" value="F:ATP binding"/>
    <property type="evidence" value="ECO:0007669"/>
    <property type="project" value="UniProtKB-UniRule"/>
</dbReference>
<dbReference type="InterPro" id="IPR017441">
    <property type="entry name" value="Protein_kinase_ATP_BS"/>
</dbReference>
<keyword evidence="11" id="KW-1185">Reference proteome</keyword>
<feature type="domain" description="AIG1-type G" evidence="9">
    <location>
        <begin position="277"/>
        <end position="476"/>
    </location>
</feature>
<dbReference type="PANTHER" id="PTHR10903">
    <property type="entry name" value="GTPASE, IMAP FAMILY MEMBER-RELATED"/>
    <property type="match status" value="1"/>
</dbReference>
<feature type="compositionally biased region" description="Basic and acidic residues" evidence="7">
    <location>
        <begin position="481"/>
        <end position="502"/>
    </location>
</feature>
<dbReference type="PROSITE" id="PS00108">
    <property type="entry name" value="PROTEIN_KINASE_ST"/>
    <property type="match status" value="1"/>
</dbReference>
<feature type="region of interest" description="Disordered" evidence="7">
    <location>
        <begin position="753"/>
        <end position="780"/>
    </location>
</feature>
<comment type="caution">
    <text evidence="10">The sequence shown here is derived from an EMBL/GenBank/DDBJ whole genome shotgun (WGS) entry which is preliminary data.</text>
</comment>
<evidence type="ECO:0000259" key="8">
    <source>
        <dbReference type="PROSITE" id="PS50011"/>
    </source>
</evidence>
<feature type="region of interest" description="Disordered" evidence="7">
    <location>
        <begin position="1"/>
        <end position="37"/>
    </location>
</feature>
<feature type="domain" description="AIG1-type G" evidence="9">
    <location>
        <begin position="42"/>
        <end position="241"/>
    </location>
</feature>
<evidence type="ECO:0000256" key="3">
    <source>
        <dbReference type="ARBA" id="ARBA00022840"/>
    </source>
</evidence>
<dbReference type="Gene3D" id="3.30.200.20">
    <property type="entry name" value="Phosphorylase Kinase, domain 1"/>
    <property type="match status" value="1"/>
</dbReference>
<dbReference type="Gene3D" id="1.10.510.10">
    <property type="entry name" value="Transferase(Phosphotransferase) domain 1"/>
    <property type="match status" value="1"/>
</dbReference>
<feature type="compositionally biased region" description="Basic and acidic residues" evidence="7">
    <location>
        <begin position="10"/>
        <end position="32"/>
    </location>
</feature>
<dbReference type="PANTHER" id="PTHR10903:SF107">
    <property type="entry name" value="GTPASE IMAP FAMILY MEMBER 4-LIKE-RELATED"/>
    <property type="match status" value="1"/>
</dbReference>
<dbReference type="PROSITE" id="PS51720">
    <property type="entry name" value="G_AIG1"/>
    <property type="match status" value="3"/>
</dbReference>
<evidence type="ECO:0000259" key="9">
    <source>
        <dbReference type="PROSITE" id="PS51720"/>
    </source>
</evidence>
<feature type="region of interest" description="Disordered" evidence="7">
    <location>
        <begin position="481"/>
        <end position="506"/>
    </location>
</feature>
<dbReference type="InterPro" id="IPR011009">
    <property type="entry name" value="Kinase-like_dom_sf"/>
</dbReference>
<sequence length="1129" mass="125876">MNELMKKKKKEEEEKRRAEERKMKVQKQRETLRSSSGGVPHISDMRIVLLGFRGAGKSSSGNTILGRQEFSASGRTAECVNREGETAGRHITVVEAPGWWKSFTVQRTPERDKGEIVLSVSLCPPGPHALLLVIRVVVSFTETERRAVQVHLELLGERVWSHTIVLFTRGECLRDTSIEQHIESEGEALQWVVEKCGNRYHVLDNKKCDGGQVTELLEKMEEMVVVNSGHHFDFDEIMLIKLMEEKEEEKRRAEERKMKVQKQRETLRSSAGGVPHISDMRIVLLGDRVGGKSSSGNTILGRQEFGTSGRTAECVKREGETAGRHITVVEAPGWWASYTVEQTPEGDKREIVLSVSLCPPGPHALLLVIRVDVPFTETERRAVQVHLELLGERVWSHTIVLFTCGDWLGDTSIEQHIESEGEALQWVVDKCGNRYHVLDNEKHDGGQVTELLEKIEEMVALNSGHHFDFDEIMLSKLTEKKKEEKRRAEERKMKVQKQRETLRSSAGGVPHISDMRIVLLGYRVGGKSSSGNTILGRQEFGTSGRTAECVKREGETAGRRITVVKAPGWWASYTVEQTPERDKREIVLSVSLCPPGPHALLLVIRVVVSFTETWRRAVQEHLELLGERVWSHTIVLFTCGDCLGDTSIEQHIESGGEALQWVVEKCGNRYHVLDNEKHDGGQVTELLEKIEEMVAVNSGEHSFGDRPNFSAIPDDHSRDDSAYGSAKSVLKPEFTKPFKQLKTVGLIWAENCEEHSNGPNRPKFSETDPNDSRGDSAYDSASALQPDLMKPFKQLSTAAPPQSSGFGAAEAEERSGAAGESVARGARRKEGAAGQQKPSLTATGFKAKYPFVDISTITFNAKECIGYGSYGTVYKGAYQGTPAAVKIVTTGHNPGITNEFIIPWRLSHPNIVRMMAVAKSEAQILIANEYIHGANLHQVLHTDTPIKLQQEDKLFVALDIAMAAEYIHAKEIIHQDLKPANIMVAADNRKAYLTDWGLANLMETVTMTRGGSHTGAFCGALGGTPQYMAPECLVECKKCSPMSDMWSLGITLLEMFTDSKPWSYSTLQELRELLYDKKAPQVVSKLQPAHEDIVTPLLQYDPKSRINAKDLVALLKTKVDLTKRYGCEW</sequence>
<evidence type="ECO:0000313" key="11">
    <source>
        <dbReference type="Proteomes" id="UP001591681"/>
    </source>
</evidence>
<dbReference type="SUPFAM" id="SSF56112">
    <property type="entry name" value="Protein kinase-like (PK-like)"/>
    <property type="match status" value="1"/>
</dbReference>
<evidence type="ECO:0000313" key="10">
    <source>
        <dbReference type="EMBL" id="KAL2092651.1"/>
    </source>
</evidence>
<dbReference type="PROSITE" id="PS00107">
    <property type="entry name" value="PROTEIN_KINASE_ATP"/>
    <property type="match status" value="1"/>
</dbReference>
<dbReference type="InterPro" id="IPR006703">
    <property type="entry name" value="G_AIG1"/>
</dbReference>
<evidence type="ECO:0000256" key="2">
    <source>
        <dbReference type="ARBA" id="ARBA00022741"/>
    </source>
</evidence>
<keyword evidence="2 5" id="KW-0547">Nucleotide-binding</keyword>
<organism evidence="10 11">
    <name type="scientific">Coilia grayii</name>
    <name type="common">Gray's grenadier anchovy</name>
    <dbReference type="NCBI Taxonomy" id="363190"/>
    <lineage>
        <taxon>Eukaryota</taxon>
        <taxon>Metazoa</taxon>
        <taxon>Chordata</taxon>
        <taxon>Craniata</taxon>
        <taxon>Vertebrata</taxon>
        <taxon>Euteleostomi</taxon>
        <taxon>Actinopterygii</taxon>
        <taxon>Neopterygii</taxon>
        <taxon>Teleostei</taxon>
        <taxon>Clupei</taxon>
        <taxon>Clupeiformes</taxon>
        <taxon>Clupeoidei</taxon>
        <taxon>Engraulidae</taxon>
        <taxon>Coilinae</taxon>
        <taxon>Coilia</taxon>
    </lineage>
</organism>
<feature type="region of interest" description="Disordered" evidence="7">
    <location>
        <begin position="795"/>
        <end position="838"/>
    </location>
</feature>
<feature type="compositionally biased region" description="Basic and acidic residues" evidence="7">
    <location>
        <begin position="763"/>
        <end position="776"/>
    </location>
</feature>
<evidence type="ECO:0000256" key="5">
    <source>
        <dbReference type="PROSITE-ProRule" id="PRU10141"/>
    </source>
</evidence>
<dbReference type="SUPFAM" id="SSF52540">
    <property type="entry name" value="P-loop containing nucleoside triphosphate hydrolases"/>
    <property type="match status" value="3"/>
</dbReference>
<protein>
    <recommendedName>
        <fullName evidence="12">GTPase IMAP family member 8-like</fullName>
    </recommendedName>
</protein>
<evidence type="ECO:0000256" key="7">
    <source>
        <dbReference type="SAM" id="MobiDB-lite"/>
    </source>
</evidence>
<dbReference type="Pfam" id="PF00069">
    <property type="entry name" value="Pkinase"/>
    <property type="match status" value="1"/>
</dbReference>
<dbReference type="EMBL" id="JBHFQA010000010">
    <property type="protein sequence ID" value="KAL2092651.1"/>
    <property type="molecule type" value="Genomic_DNA"/>
</dbReference>
<accession>A0ABD1K0I8</accession>
<dbReference type="CDD" id="cd01852">
    <property type="entry name" value="AIG1"/>
    <property type="match status" value="3"/>
</dbReference>
<feature type="domain" description="Protein kinase" evidence="8">
    <location>
        <begin position="859"/>
        <end position="1119"/>
    </location>
</feature>
<dbReference type="InterPro" id="IPR027417">
    <property type="entry name" value="P-loop_NTPase"/>
</dbReference>
<gene>
    <name evidence="10" type="ORF">ACEWY4_012449</name>
</gene>
<reference evidence="10 11" key="1">
    <citation type="submission" date="2024-09" db="EMBL/GenBank/DDBJ databases">
        <title>A chromosome-level genome assembly of Gray's grenadier anchovy, Coilia grayii.</title>
        <authorList>
            <person name="Fu Z."/>
        </authorList>
    </citation>
    <scope>NUCLEOTIDE SEQUENCE [LARGE SCALE GENOMIC DNA]</scope>
    <source>
        <strain evidence="10">G4</strain>
        <tissue evidence="10">Muscle</tissue>
    </source>
</reference>
<dbReference type="FunFam" id="3.40.50.300:FF:001809">
    <property type="entry name" value="Si:ch1073-365p7.2"/>
    <property type="match status" value="3"/>
</dbReference>
<feature type="binding site" evidence="5">
    <location>
        <position position="886"/>
    </location>
    <ligand>
        <name>ATP</name>
        <dbReference type="ChEBI" id="CHEBI:30616"/>
    </ligand>
</feature>